<organism evidence="1">
    <name type="scientific">Lygus hesperus</name>
    <name type="common">Western plant bug</name>
    <dbReference type="NCBI Taxonomy" id="30085"/>
    <lineage>
        <taxon>Eukaryota</taxon>
        <taxon>Metazoa</taxon>
        <taxon>Ecdysozoa</taxon>
        <taxon>Arthropoda</taxon>
        <taxon>Hexapoda</taxon>
        <taxon>Insecta</taxon>
        <taxon>Pterygota</taxon>
        <taxon>Neoptera</taxon>
        <taxon>Paraneoptera</taxon>
        <taxon>Hemiptera</taxon>
        <taxon>Heteroptera</taxon>
        <taxon>Panheteroptera</taxon>
        <taxon>Cimicomorpha</taxon>
        <taxon>Miridae</taxon>
        <taxon>Mirini</taxon>
        <taxon>Lygus</taxon>
    </lineage>
</organism>
<protein>
    <submittedName>
        <fullName evidence="1">Uncharacterized protein</fullName>
    </submittedName>
</protein>
<accession>A0A146LKU6</accession>
<sequence length="126" mass="14118">RIINVQIKISERKNRLGSHQDIKRSRRADVLCTSAIAVTVLTSDMEPESMSEELSCLVDVAIFSIYLLTRDVTIIAASKVRKVAKGRASILPLKHASKCSENPKVRKTNQLDRGVDYHPIPVEYCI</sequence>
<dbReference type="EMBL" id="GDHC01010744">
    <property type="protein sequence ID" value="JAQ07885.1"/>
    <property type="molecule type" value="Transcribed_RNA"/>
</dbReference>
<proteinExistence type="predicted"/>
<feature type="non-terminal residue" evidence="1">
    <location>
        <position position="1"/>
    </location>
</feature>
<evidence type="ECO:0000313" key="1">
    <source>
        <dbReference type="EMBL" id="JAQ07885.1"/>
    </source>
</evidence>
<reference evidence="1" key="1">
    <citation type="journal article" date="2016" name="Gigascience">
        <title>De novo construction of an expanded transcriptome assembly for the western tarnished plant bug, Lygus hesperus.</title>
        <authorList>
            <person name="Tassone E.E."/>
            <person name="Geib S.M."/>
            <person name="Hall B."/>
            <person name="Fabrick J.A."/>
            <person name="Brent C.S."/>
            <person name="Hull J.J."/>
        </authorList>
    </citation>
    <scope>NUCLEOTIDE SEQUENCE</scope>
</reference>
<dbReference type="AlphaFoldDB" id="A0A146LKU6"/>
<name>A0A146LKU6_LYGHE</name>
<gene>
    <name evidence="1" type="ORF">g.74518</name>
</gene>